<dbReference type="Proteomes" id="UP001162060">
    <property type="component" value="Unassembled WGS sequence"/>
</dbReference>
<evidence type="ECO:0000313" key="2">
    <source>
        <dbReference type="EMBL" id="CAK7945905.1"/>
    </source>
</evidence>
<dbReference type="EMBL" id="CAKLBY020000339">
    <property type="protein sequence ID" value="CAK7945905.1"/>
    <property type="molecule type" value="Genomic_DNA"/>
</dbReference>
<evidence type="ECO:0000259" key="1">
    <source>
        <dbReference type="Pfam" id="PF12697"/>
    </source>
</evidence>
<dbReference type="Gene3D" id="3.40.50.1820">
    <property type="entry name" value="alpha/beta hydrolase"/>
    <property type="match status" value="1"/>
</dbReference>
<dbReference type="AlphaFoldDB" id="A0AAV1VGX2"/>
<gene>
    <name evidence="2" type="ORF">PM001_LOCUS31055</name>
</gene>
<feature type="domain" description="AB hydrolase-1" evidence="1">
    <location>
        <begin position="12"/>
        <end position="290"/>
    </location>
</feature>
<protein>
    <recommendedName>
        <fullName evidence="1">AB hydrolase-1 domain-containing protein</fullName>
    </recommendedName>
</protein>
<evidence type="ECO:0000313" key="3">
    <source>
        <dbReference type="Proteomes" id="UP001162060"/>
    </source>
</evidence>
<organism evidence="2 3">
    <name type="scientific">Peronospora matthiolae</name>
    <dbReference type="NCBI Taxonomy" id="2874970"/>
    <lineage>
        <taxon>Eukaryota</taxon>
        <taxon>Sar</taxon>
        <taxon>Stramenopiles</taxon>
        <taxon>Oomycota</taxon>
        <taxon>Peronosporomycetes</taxon>
        <taxon>Peronosporales</taxon>
        <taxon>Peronosporaceae</taxon>
        <taxon>Peronospora</taxon>
    </lineage>
</organism>
<proteinExistence type="predicted"/>
<dbReference type="Pfam" id="PF12697">
    <property type="entry name" value="Abhydrolase_6"/>
    <property type="match status" value="1"/>
</dbReference>
<reference evidence="2" key="1">
    <citation type="submission" date="2024-01" db="EMBL/GenBank/DDBJ databases">
        <authorList>
            <person name="Webb A."/>
        </authorList>
    </citation>
    <scope>NUCLEOTIDE SEQUENCE</scope>
    <source>
        <strain evidence="2">Pm1</strain>
    </source>
</reference>
<accession>A0AAV1VGX2</accession>
<name>A0AAV1VGX2_9STRA</name>
<dbReference type="InterPro" id="IPR029058">
    <property type="entry name" value="AB_hydrolase_fold"/>
</dbReference>
<dbReference type="InterPro" id="IPR000073">
    <property type="entry name" value="AB_hydrolase_1"/>
</dbReference>
<dbReference type="SUPFAM" id="SSF53474">
    <property type="entry name" value="alpha/beta-Hydrolases"/>
    <property type="match status" value="1"/>
</dbReference>
<sequence>MIGPTTKVTLMFAHGAGFCKGTWDPITRRLKSSRILQSTPTDFLTFDFPYHGARQDPTALQYIRADLSNRKRPRVRNEKHDLVQWAAGAVKEQVDAWKEKTRQDFPENKTQHKLIGVGHSMGSAGLWATEVAHPGTFDGLILFEPVLAQHSPKTDHILDYMTAATLRRRTSWPSRAAAEEYFDNLRNFAKLDREVLAAYVRGGLTEADDGTVTLACHPHVEASIFCQKPLWLTEHELRQPKCRTTFHWGTRSKVWFHDRFQTLQRELPDIYTVREPMEGSSHVLVLEDPALASEKIALDLAELEPYAAATN</sequence>
<comment type="caution">
    <text evidence="2">The sequence shown here is derived from an EMBL/GenBank/DDBJ whole genome shotgun (WGS) entry which is preliminary data.</text>
</comment>